<dbReference type="InterPro" id="IPR035940">
    <property type="entry name" value="CAP_sf"/>
</dbReference>
<dbReference type="EMBL" id="BLXT01005065">
    <property type="protein sequence ID" value="GFO19576.1"/>
    <property type="molecule type" value="Genomic_DNA"/>
</dbReference>
<evidence type="ECO:0000259" key="2">
    <source>
        <dbReference type="SMART" id="SM00198"/>
    </source>
</evidence>
<dbReference type="InterPro" id="IPR001283">
    <property type="entry name" value="CRISP-related"/>
</dbReference>
<gene>
    <name evidence="3" type="ORF">PoB_004608100</name>
</gene>
<dbReference type="SUPFAM" id="SSF55797">
    <property type="entry name" value="PR-1-like"/>
    <property type="match status" value="1"/>
</dbReference>
<dbReference type="Pfam" id="PF00188">
    <property type="entry name" value="CAP"/>
    <property type="match status" value="1"/>
</dbReference>
<feature type="domain" description="SCP" evidence="2">
    <location>
        <begin position="28"/>
        <end position="135"/>
    </location>
</feature>
<comment type="caution">
    <text evidence="3">The sequence shown here is derived from an EMBL/GenBank/DDBJ whole genome shotgun (WGS) entry which is preliminary data.</text>
</comment>
<evidence type="ECO:0000313" key="3">
    <source>
        <dbReference type="EMBL" id="GFO19576.1"/>
    </source>
</evidence>
<dbReference type="AlphaFoldDB" id="A0AAV4BKQ8"/>
<feature type="chain" id="PRO_5043629601" evidence="1">
    <location>
        <begin position="25"/>
        <end position="175"/>
    </location>
</feature>
<organism evidence="3 4">
    <name type="scientific">Plakobranchus ocellatus</name>
    <dbReference type="NCBI Taxonomy" id="259542"/>
    <lineage>
        <taxon>Eukaryota</taxon>
        <taxon>Metazoa</taxon>
        <taxon>Spiralia</taxon>
        <taxon>Lophotrochozoa</taxon>
        <taxon>Mollusca</taxon>
        <taxon>Gastropoda</taxon>
        <taxon>Heterobranchia</taxon>
        <taxon>Euthyneura</taxon>
        <taxon>Panpulmonata</taxon>
        <taxon>Sacoglossa</taxon>
        <taxon>Placobranchoidea</taxon>
        <taxon>Plakobranchidae</taxon>
        <taxon>Plakobranchus</taxon>
    </lineage>
</organism>
<accession>A0AAV4BKQ8</accession>
<dbReference type="Gene3D" id="3.40.33.10">
    <property type="entry name" value="CAP"/>
    <property type="match status" value="1"/>
</dbReference>
<reference evidence="3 4" key="1">
    <citation type="journal article" date="2021" name="Elife">
        <title>Chloroplast acquisition without the gene transfer in kleptoplastic sea slugs, Plakobranchus ocellatus.</title>
        <authorList>
            <person name="Maeda T."/>
            <person name="Takahashi S."/>
            <person name="Yoshida T."/>
            <person name="Shimamura S."/>
            <person name="Takaki Y."/>
            <person name="Nagai Y."/>
            <person name="Toyoda A."/>
            <person name="Suzuki Y."/>
            <person name="Arimoto A."/>
            <person name="Ishii H."/>
            <person name="Satoh N."/>
            <person name="Nishiyama T."/>
            <person name="Hasebe M."/>
            <person name="Maruyama T."/>
            <person name="Minagawa J."/>
            <person name="Obokata J."/>
            <person name="Shigenobu S."/>
        </authorList>
    </citation>
    <scope>NUCLEOTIDE SEQUENCE [LARGE SCALE GENOMIC DNA]</scope>
</reference>
<keyword evidence="1" id="KW-0732">Signal</keyword>
<evidence type="ECO:0000256" key="1">
    <source>
        <dbReference type="SAM" id="SignalP"/>
    </source>
</evidence>
<dbReference type="PANTHER" id="PTHR10334">
    <property type="entry name" value="CYSTEINE-RICH SECRETORY PROTEIN-RELATED"/>
    <property type="match status" value="1"/>
</dbReference>
<sequence length="175" mass="19874">MALRVHPLIAIGLILCAFLASTRALTQDEKDFIVEKHNEYRREERTSLPDLVWDESLAKEAQAWANSCNDWHQEQDWGENIGYDDNISTETYSEALEKTLKIWMDEGDLNRDGSFRCCSATEQDCCNYSQRHKHGSIIRDEGSKPQVLCRIAAAAATLTRVNQSEMTPKSHSAPN</sequence>
<dbReference type="Proteomes" id="UP000735302">
    <property type="component" value="Unassembled WGS sequence"/>
</dbReference>
<dbReference type="InterPro" id="IPR014044">
    <property type="entry name" value="CAP_dom"/>
</dbReference>
<dbReference type="SMART" id="SM00198">
    <property type="entry name" value="SCP"/>
    <property type="match status" value="1"/>
</dbReference>
<protein>
    <submittedName>
        <fullName evidence="3">Venom allergen 5</fullName>
    </submittedName>
</protein>
<feature type="signal peptide" evidence="1">
    <location>
        <begin position="1"/>
        <end position="24"/>
    </location>
</feature>
<proteinExistence type="predicted"/>
<dbReference type="CDD" id="cd05380">
    <property type="entry name" value="CAP_euk"/>
    <property type="match status" value="1"/>
</dbReference>
<evidence type="ECO:0000313" key="4">
    <source>
        <dbReference type="Proteomes" id="UP000735302"/>
    </source>
</evidence>
<keyword evidence="4" id="KW-1185">Reference proteome</keyword>
<name>A0AAV4BKQ8_9GAST</name>